<dbReference type="Pfam" id="PF18480">
    <property type="entry name" value="DUF5615"/>
    <property type="match status" value="1"/>
</dbReference>
<dbReference type="Proteomes" id="UP001204798">
    <property type="component" value="Unassembled WGS sequence"/>
</dbReference>
<evidence type="ECO:0000313" key="2">
    <source>
        <dbReference type="EMBL" id="MCS3919475.1"/>
    </source>
</evidence>
<evidence type="ECO:0000313" key="3">
    <source>
        <dbReference type="Proteomes" id="UP001204798"/>
    </source>
</evidence>
<gene>
    <name evidence="2" type="ORF">M2350_001888</name>
</gene>
<name>A0ABT2ENE9_9BACT</name>
<protein>
    <submittedName>
        <fullName evidence="2">Nuclease of putative toxin-antitoxin system</fullName>
    </submittedName>
</protein>
<dbReference type="EMBL" id="JANUCP010000003">
    <property type="protein sequence ID" value="MCS3919475.1"/>
    <property type="molecule type" value="Genomic_DNA"/>
</dbReference>
<dbReference type="RefSeq" id="WP_259095920.1">
    <property type="nucleotide sequence ID" value="NZ_CP130454.1"/>
</dbReference>
<organism evidence="2 3">
    <name type="scientific">Candidatus Fervidibacter sacchari</name>
    <dbReference type="NCBI Taxonomy" id="1448929"/>
    <lineage>
        <taxon>Bacteria</taxon>
        <taxon>Candidatus Fervidibacterota</taxon>
        <taxon>Candidatus Fervidibacter</taxon>
    </lineage>
</organism>
<dbReference type="InterPro" id="IPR041049">
    <property type="entry name" value="DUF5615"/>
</dbReference>
<evidence type="ECO:0000259" key="1">
    <source>
        <dbReference type="Pfam" id="PF18480"/>
    </source>
</evidence>
<sequence>MSVGLYMNVHIRRQITEGLRQREVDVLTAQEDGATRLSDSELLDRATELRRVLVTEDRDLLREAARRQKTHDCPSVSALRNWNFWRKSENPKTSPIKSFSCR</sequence>
<proteinExistence type="predicted"/>
<accession>A0ABT2ENE9</accession>
<reference evidence="2 3" key="1">
    <citation type="submission" date="2022-08" db="EMBL/GenBank/DDBJ databases">
        <title>Bacterial and archaeal communities from various locations to study Microbial Dark Matter (Phase II).</title>
        <authorList>
            <person name="Stepanauskas R."/>
        </authorList>
    </citation>
    <scope>NUCLEOTIDE SEQUENCE [LARGE SCALE GENOMIC DNA]</scope>
    <source>
        <strain evidence="2 3">PD1</strain>
    </source>
</reference>
<keyword evidence="3" id="KW-1185">Reference proteome</keyword>
<comment type="caution">
    <text evidence="2">The sequence shown here is derived from an EMBL/GenBank/DDBJ whole genome shotgun (WGS) entry which is preliminary data.</text>
</comment>
<feature type="domain" description="DUF5615" evidence="1">
    <location>
        <begin position="5"/>
        <end position="71"/>
    </location>
</feature>